<organism evidence="1 2">
    <name type="scientific">Alteromonas macleodii</name>
    <name type="common">Pseudoalteromonas macleodii</name>
    <dbReference type="NCBI Taxonomy" id="28108"/>
    <lineage>
        <taxon>Bacteria</taxon>
        <taxon>Pseudomonadati</taxon>
        <taxon>Pseudomonadota</taxon>
        <taxon>Gammaproteobacteria</taxon>
        <taxon>Alteromonadales</taxon>
        <taxon>Alteromonadaceae</taxon>
        <taxon>Alteromonas/Salinimonas group</taxon>
        <taxon>Alteromonas</taxon>
    </lineage>
</organism>
<dbReference type="AlphaFoldDB" id="A0AB36FKV9"/>
<dbReference type="Proteomes" id="UP000095392">
    <property type="component" value="Unassembled WGS sequence"/>
</dbReference>
<proteinExistence type="predicted"/>
<gene>
    <name evidence="1" type="ORF">BFV95_4577</name>
</gene>
<comment type="caution">
    <text evidence="1">The sequence shown here is derived from an EMBL/GenBank/DDBJ whole genome shotgun (WGS) entry which is preliminary data.</text>
</comment>
<dbReference type="EMBL" id="MIPY01000058">
    <property type="protein sequence ID" value="OES24818.1"/>
    <property type="molecule type" value="Genomic_DNA"/>
</dbReference>
<protein>
    <recommendedName>
        <fullName evidence="3">DUF1643 domain-containing protein</fullName>
    </recommendedName>
</protein>
<reference evidence="1 2" key="1">
    <citation type="submission" date="2016-09" db="EMBL/GenBank/DDBJ databases">
        <title>Draft Genome Sequence of four Alteromonas macleodii strains isolated from copper coupons and grown long-term at elevated copper levels.</title>
        <authorList>
            <person name="Cusick K."/>
            <person name="Dale J."/>
            <person name="Little B."/>
            <person name="Biffinger J."/>
        </authorList>
    </citation>
    <scope>NUCLEOTIDE SEQUENCE [LARGE SCALE GENOMIC DNA]</scope>
    <source>
        <strain evidence="1 2">KCP01</strain>
    </source>
</reference>
<keyword evidence="2" id="KW-1185">Reference proteome</keyword>
<dbReference type="InterPro" id="IPR012441">
    <property type="entry name" value="DUF1643"/>
</dbReference>
<evidence type="ECO:0008006" key="3">
    <source>
        <dbReference type="Google" id="ProtNLM"/>
    </source>
</evidence>
<name>A0AB36FKV9_ALTMA</name>
<dbReference type="Pfam" id="PF07799">
    <property type="entry name" value="DUF1643"/>
    <property type="match status" value="1"/>
</dbReference>
<evidence type="ECO:0000313" key="2">
    <source>
        <dbReference type="Proteomes" id="UP000095392"/>
    </source>
</evidence>
<accession>A0AB36FKV9</accession>
<sequence length="130" mass="14615">MFIGLNPSTADEYVDDKTIVRCGDFAKRWGYGRLEMVNLFAFRATQPSDMKNATDPIGPDNDATLRETCERASKVVAAWGNDGVFLERYQDVVAQLSGVCELNCFSLTQLGQPIHPLYQKSTQELRSYQL</sequence>
<evidence type="ECO:0000313" key="1">
    <source>
        <dbReference type="EMBL" id="OES24818.1"/>
    </source>
</evidence>